<keyword evidence="1" id="KW-0812">Transmembrane</keyword>
<evidence type="ECO:0000313" key="3">
    <source>
        <dbReference type="Proteomes" id="UP001549104"/>
    </source>
</evidence>
<reference evidence="2 3" key="1">
    <citation type="submission" date="2024-06" db="EMBL/GenBank/DDBJ databases">
        <title>Sorghum-associated microbial communities from plants grown in Nebraska, USA.</title>
        <authorList>
            <person name="Schachtman D."/>
        </authorList>
    </citation>
    <scope>NUCLEOTIDE SEQUENCE [LARGE SCALE GENOMIC DNA]</scope>
    <source>
        <strain evidence="2 3">1288</strain>
    </source>
</reference>
<evidence type="ECO:0000256" key="1">
    <source>
        <dbReference type="SAM" id="Phobius"/>
    </source>
</evidence>
<evidence type="ECO:0000313" key="2">
    <source>
        <dbReference type="EMBL" id="MET3658581.1"/>
    </source>
</evidence>
<dbReference type="EMBL" id="JBEPME010000005">
    <property type="protein sequence ID" value="MET3658581.1"/>
    <property type="molecule type" value="Genomic_DNA"/>
</dbReference>
<keyword evidence="1" id="KW-0472">Membrane</keyword>
<keyword evidence="1" id="KW-1133">Transmembrane helix</keyword>
<keyword evidence="3" id="KW-1185">Reference proteome</keyword>
<feature type="transmembrane region" description="Helical" evidence="1">
    <location>
        <begin position="12"/>
        <end position="32"/>
    </location>
</feature>
<sequence>MDLWIIIKQSYVFISIFIIIMLLSLLIIGSIWKKRVNIPKSLAALTIIIFGLLIIFSLFSLIFIISFGYNS</sequence>
<gene>
    <name evidence="2" type="ORF">ABIC55_003698</name>
</gene>
<organism evidence="2 3">
    <name type="scientific">Sporosarcina psychrophila</name>
    <name type="common">Bacillus psychrophilus</name>
    <dbReference type="NCBI Taxonomy" id="1476"/>
    <lineage>
        <taxon>Bacteria</taxon>
        <taxon>Bacillati</taxon>
        <taxon>Bacillota</taxon>
        <taxon>Bacilli</taxon>
        <taxon>Bacillales</taxon>
        <taxon>Caryophanaceae</taxon>
        <taxon>Sporosarcina</taxon>
    </lineage>
</organism>
<protein>
    <submittedName>
        <fullName evidence="2">Glucan phosphoethanolaminetransferase (Alkaline phosphatase superfamily)</fullName>
    </submittedName>
</protein>
<feature type="transmembrane region" description="Helical" evidence="1">
    <location>
        <begin position="44"/>
        <end position="69"/>
    </location>
</feature>
<dbReference type="Proteomes" id="UP001549104">
    <property type="component" value="Unassembled WGS sequence"/>
</dbReference>
<name>A0ABV2KBY3_SPOPS</name>
<accession>A0ABV2KBY3</accession>
<proteinExistence type="predicted"/>
<comment type="caution">
    <text evidence="2">The sequence shown here is derived from an EMBL/GenBank/DDBJ whole genome shotgun (WGS) entry which is preliminary data.</text>
</comment>